<accession>A0A1B6GCC5</accession>
<evidence type="ECO:0000256" key="2">
    <source>
        <dbReference type="ARBA" id="ARBA00008837"/>
    </source>
</evidence>
<dbReference type="AlphaFoldDB" id="A0A1B6GCC5"/>
<dbReference type="PANTHER" id="PTHR16184:SF6">
    <property type="entry name" value="ELONGATOR COMPLEX PROTEIN 6"/>
    <property type="match status" value="1"/>
</dbReference>
<name>A0A1B6GCC5_9HEMI</name>
<organism evidence="4">
    <name type="scientific">Cuerna arida</name>
    <dbReference type="NCBI Taxonomy" id="1464854"/>
    <lineage>
        <taxon>Eukaryota</taxon>
        <taxon>Metazoa</taxon>
        <taxon>Ecdysozoa</taxon>
        <taxon>Arthropoda</taxon>
        <taxon>Hexapoda</taxon>
        <taxon>Insecta</taxon>
        <taxon>Pterygota</taxon>
        <taxon>Neoptera</taxon>
        <taxon>Paraneoptera</taxon>
        <taxon>Hemiptera</taxon>
        <taxon>Auchenorrhyncha</taxon>
        <taxon>Membracoidea</taxon>
        <taxon>Cicadellidae</taxon>
        <taxon>Cicadellinae</taxon>
        <taxon>Proconiini</taxon>
        <taxon>Cuerna</taxon>
    </lineage>
</organism>
<dbReference type="Gene3D" id="3.40.50.300">
    <property type="entry name" value="P-loop containing nucleotide triphosphate hydrolases"/>
    <property type="match status" value="1"/>
</dbReference>
<dbReference type="CDD" id="cd19495">
    <property type="entry name" value="Elp6"/>
    <property type="match status" value="1"/>
</dbReference>
<protein>
    <recommendedName>
        <fullName evidence="3">Elongator complex protein 6</fullName>
    </recommendedName>
</protein>
<proteinExistence type="inferred from homology"/>
<evidence type="ECO:0000256" key="3">
    <source>
        <dbReference type="ARBA" id="ARBA00020263"/>
    </source>
</evidence>
<feature type="non-terminal residue" evidence="4">
    <location>
        <position position="1"/>
    </location>
</feature>
<dbReference type="UniPathway" id="UPA00988"/>
<comment type="pathway">
    <text evidence="1">tRNA modification; 5-methoxycarbonylmethyl-2-thiouridine-tRNA biosynthesis.</text>
</comment>
<dbReference type="GO" id="GO:0033588">
    <property type="term" value="C:elongator holoenzyme complex"/>
    <property type="evidence" value="ECO:0007669"/>
    <property type="project" value="InterPro"/>
</dbReference>
<dbReference type="PANTHER" id="PTHR16184">
    <property type="entry name" value="ELONGATOR COMPLEX PROTEIN 6"/>
    <property type="match status" value="1"/>
</dbReference>
<gene>
    <name evidence="4" type="ORF">g.50332</name>
</gene>
<sequence length="266" mass="29432">RRKRSWLDYGLTCSGIGGEMANEVCTSLGLTGKDLSGKLVQIVEQHGSDASFMAGILMWKAYKSDTSVCLLALHNTGLHYQNVTKKLGFNLKTAVENKTAVIVDPFDMYVEKDGKFSNTDFWNEHNLKRLFFDVKEALDSLTGKKCLVIDDLSDLLCLGADVTLAVTFLQYCRALQETDEGLALVVCSHYADENKDQKLLANFVAHTADYRMTIAGLKTGFSTSVTGSVEIVDDLEDDQSVNKLFHFKLTDRQVRVFAPGTGAIHI</sequence>
<dbReference type="InterPro" id="IPR018627">
    <property type="entry name" value="ELP6"/>
</dbReference>
<dbReference type="Pfam" id="PF09807">
    <property type="entry name" value="ELP6"/>
    <property type="match status" value="1"/>
</dbReference>
<comment type="similarity">
    <text evidence="2">Belongs to the ELP6 family.</text>
</comment>
<reference evidence="4" key="1">
    <citation type="submission" date="2015-11" db="EMBL/GenBank/DDBJ databases">
        <title>De novo transcriptome assembly of four potential Pierce s Disease insect vectors from Arizona vineyards.</title>
        <authorList>
            <person name="Tassone E.E."/>
        </authorList>
    </citation>
    <scope>NUCLEOTIDE SEQUENCE</scope>
</reference>
<evidence type="ECO:0000313" key="4">
    <source>
        <dbReference type="EMBL" id="JAS60076.1"/>
    </source>
</evidence>
<dbReference type="EMBL" id="GECZ01009693">
    <property type="protein sequence ID" value="JAS60076.1"/>
    <property type="molecule type" value="Transcribed_RNA"/>
</dbReference>
<dbReference type="GO" id="GO:0002098">
    <property type="term" value="P:tRNA wobble uridine modification"/>
    <property type="evidence" value="ECO:0007669"/>
    <property type="project" value="InterPro"/>
</dbReference>
<evidence type="ECO:0000256" key="1">
    <source>
        <dbReference type="ARBA" id="ARBA00005043"/>
    </source>
</evidence>
<dbReference type="InterPro" id="IPR027417">
    <property type="entry name" value="P-loop_NTPase"/>
</dbReference>